<evidence type="ECO:0000313" key="2">
    <source>
        <dbReference type="Proteomes" id="UP000789860"/>
    </source>
</evidence>
<evidence type="ECO:0000313" key="1">
    <source>
        <dbReference type="EMBL" id="CAG8722886.1"/>
    </source>
</evidence>
<dbReference type="EMBL" id="CAJVPM010048340">
    <property type="protein sequence ID" value="CAG8722886.1"/>
    <property type="molecule type" value="Genomic_DNA"/>
</dbReference>
<protein>
    <submittedName>
        <fullName evidence="1">3300_t:CDS:1</fullName>
    </submittedName>
</protein>
<accession>A0ACA9PU74</accession>
<proteinExistence type="predicted"/>
<organism evidence="1 2">
    <name type="scientific">Scutellospora calospora</name>
    <dbReference type="NCBI Taxonomy" id="85575"/>
    <lineage>
        <taxon>Eukaryota</taxon>
        <taxon>Fungi</taxon>
        <taxon>Fungi incertae sedis</taxon>
        <taxon>Mucoromycota</taxon>
        <taxon>Glomeromycotina</taxon>
        <taxon>Glomeromycetes</taxon>
        <taxon>Diversisporales</taxon>
        <taxon>Gigasporaceae</taxon>
        <taxon>Scutellospora</taxon>
    </lineage>
</organism>
<reference evidence="1" key="1">
    <citation type="submission" date="2021-06" db="EMBL/GenBank/DDBJ databases">
        <authorList>
            <person name="Kallberg Y."/>
            <person name="Tangrot J."/>
            <person name="Rosling A."/>
        </authorList>
    </citation>
    <scope>NUCLEOTIDE SEQUENCE</scope>
    <source>
        <strain evidence="1">AU212A</strain>
    </source>
</reference>
<feature type="non-terminal residue" evidence="1">
    <location>
        <position position="115"/>
    </location>
</feature>
<keyword evidence="2" id="KW-1185">Reference proteome</keyword>
<comment type="caution">
    <text evidence="1">The sequence shown here is derived from an EMBL/GenBank/DDBJ whole genome shotgun (WGS) entry which is preliminary data.</text>
</comment>
<dbReference type="Proteomes" id="UP000789860">
    <property type="component" value="Unassembled WGS sequence"/>
</dbReference>
<name>A0ACA9PU74_9GLOM</name>
<feature type="non-terminal residue" evidence="1">
    <location>
        <position position="1"/>
    </location>
</feature>
<gene>
    <name evidence="1" type="ORF">SCALOS_LOCUS11326</name>
</gene>
<sequence>KKEVPILYIQPKNLKRKCDVDKENLKINGSSDNNNIKSTELNELELNNEINISENEISDFYPLSEVESDFNEAESGSESPVQKYPNVDSPKDNWLLPSGRSIRSIIYGQKNLHKS</sequence>